<dbReference type="InterPro" id="IPR013703">
    <property type="entry name" value="Peptidase_S49_N_proteobac"/>
</dbReference>
<feature type="domain" description="Peptidase S49 N-terminal proteobacteria" evidence="12">
    <location>
        <begin position="2"/>
        <end position="152"/>
    </location>
</feature>
<keyword evidence="6 13" id="KW-0378">Hydrolase</keyword>
<comment type="similarity">
    <text evidence="2">Belongs to the peptidase S49 family.</text>
</comment>
<keyword evidence="3" id="KW-1003">Cell membrane</keyword>
<keyword evidence="8 10" id="KW-1133">Transmembrane helix</keyword>
<sequence length="339" mass="38003">MEFLLEYGLFLAKTLTLLAAVLLVIGVAVFASHRHQDEEGELKVIKLNERYKQYQTLLEDVILSEEAQKARDKKEKEAQKALKKQQKEGDEKHKKRIFVLDFHGDIRATETDALATEITAILTTAQADDEVVLRLESAGGVVHGYGLAASQLQRIRNHGLQLTVAVDKVAASGGYMMACVGHKVLAAPFAILGSVGVLAQIPNFNRLLKKLDVDFEQLTAGEYKRTLSMFGENTSQGREKFTEELEETHQLFKSFIQENRPSLDIVKISTGEHWFGTHAKELGLVDALITSDDYLLQAAKDADLYCVTYEAKRNFLEKFGINIHHGISRWIADKQFEQG</sequence>
<feature type="transmembrane region" description="Helical" evidence="10">
    <location>
        <begin position="7"/>
        <end position="31"/>
    </location>
</feature>
<dbReference type="PANTHER" id="PTHR42987:SF4">
    <property type="entry name" value="PROTEASE SOHB-RELATED"/>
    <property type="match status" value="1"/>
</dbReference>
<evidence type="ECO:0000313" key="13">
    <source>
        <dbReference type="EMBL" id="SEH07016.1"/>
    </source>
</evidence>
<organism evidence="13 14">
    <name type="scientific">Candidatus Venteria ishoeyi</name>
    <dbReference type="NCBI Taxonomy" id="1899563"/>
    <lineage>
        <taxon>Bacteria</taxon>
        <taxon>Pseudomonadati</taxon>
        <taxon>Pseudomonadota</taxon>
        <taxon>Gammaproteobacteria</taxon>
        <taxon>Thiotrichales</taxon>
        <taxon>Thiotrichaceae</taxon>
        <taxon>Venteria</taxon>
    </lineage>
</organism>
<evidence type="ECO:0000259" key="11">
    <source>
        <dbReference type="Pfam" id="PF01343"/>
    </source>
</evidence>
<evidence type="ECO:0000256" key="3">
    <source>
        <dbReference type="ARBA" id="ARBA00022475"/>
    </source>
</evidence>
<evidence type="ECO:0000256" key="7">
    <source>
        <dbReference type="ARBA" id="ARBA00022825"/>
    </source>
</evidence>
<dbReference type="PANTHER" id="PTHR42987">
    <property type="entry name" value="PEPTIDASE S49"/>
    <property type="match status" value="1"/>
</dbReference>
<dbReference type="NCBIfam" id="NF008745">
    <property type="entry name" value="PRK11778.1"/>
    <property type="match status" value="1"/>
</dbReference>
<dbReference type="GO" id="GO:0006508">
    <property type="term" value="P:proteolysis"/>
    <property type="evidence" value="ECO:0007669"/>
    <property type="project" value="UniProtKB-KW"/>
</dbReference>
<evidence type="ECO:0000256" key="10">
    <source>
        <dbReference type="SAM" id="Phobius"/>
    </source>
</evidence>
<dbReference type="Gene3D" id="3.90.226.10">
    <property type="entry name" value="2-enoyl-CoA Hydratase, Chain A, domain 1"/>
    <property type="match status" value="1"/>
</dbReference>
<evidence type="ECO:0000256" key="4">
    <source>
        <dbReference type="ARBA" id="ARBA00022670"/>
    </source>
</evidence>
<evidence type="ECO:0000313" key="14">
    <source>
        <dbReference type="Proteomes" id="UP000236724"/>
    </source>
</evidence>
<dbReference type="EC" id="3.4.21.-" evidence="13"/>
<dbReference type="GO" id="GO:0004252">
    <property type="term" value="F:serine-type endopeptidase activity"/>
    <property type="evidence" value="ECO:0007669"/>
    <property type="project" value="InterPro"/>
</dbReference>
<dbReference type="Pfam" id="PF01343">
    <property type="entry name" value="Peptidase_S49"/>
    <property type="match status" value="1"/>
</dbReference>
<keyword evidence="14" id="KW-1185">Reference proteome</keyword>
<gene>
    <name evidence="13" type="primary">sohB</name>
    <name evidence="13" type="ORF">MBHS_02882</name>
</gene>
<name>A0A1H6FCX9_9GAMM</name>
<dbReference type="AlphaFoldDB" id="A0A1H6FCX9"/>
<comment type="subcellular location">
    <subcellularLocation>
        <location evidence="1">Cell membrane</location>
    </subcellularLocation>
</comment>
<keyword evidence="7" id="KW-0720">Serine protease</keyword>
<dbReference type="InterPro" id="IPR029045">
    <property type="entry name" value="ClpP/crotonase-like_dom_sf"/>
</dbReference>
<dbReference type="Pfam" id="PF08496">
    <property type="entry name" value="Peptidase_S49_N"/>
    <property type="match status" value="1"/>
</dbReference>
<accession>A0A1H6FCX9</accession>
<evidence type="ECO:0000259" key="12">
    <source>
        <dbReference type="Pfam" id="PF08496"/>
    </source>
</evidence>
<dbReference type="InterPro" id="IPR047272">
    <property type="entry name" value="S49_SppA_C"/>
</dbReference>
<keyword evidence="4 13" id="KW-0645">Protease</keyword>
<evidence type="ECO:0000256" key="9">
    <source>
        <dbReference type="ARBA" id="ARBA00023136"/>
    </source>
</evidence>
<evidence type="ECO:0000256" key="2">
    <source>
        <dbReference type="ARBA" id="ARBA00008683"/>
    </source>
</evidence>
<evidence type="ECO:0000256" key="8">
    <source>
        <dbReference type="ARBA" id="ARBA00022989"/>
    </source>
</evidence>
<dbReference type="CDD" id="cd07023">
    <property type="entry name" value="S49_Sppa_N_C"/>
    <property type="match status" value="1"/>
</dbReference>
<evidence type="ECO:0000256" key="5">
    <source>
        <dbReference type="ARBA" id="ARBA00022692"/>
    </source>
</evidence>
<dbReference type="RefSeq" id="WP_103920733.1">
    <property type="nucleotide sequence ID" value="NZ_FMSV02000512.1"/>
</dbReference>
<evidence type="ECO:0000256" key="6">
    <source>
        <dbReference type="ARBA" id="ARBA00022801"/>
    </source>
</evidence>
<feature type="domain" description="Peptidase S49" evidence="11">
    <location>
        <begin position="157"/>
        <end position="304"/>
    </location>
</feature>
<dbReference type="InterPro" id="IPR002142">
    <property type="entry name" value="Peptidase_S49"/>
</dbReference>
<dbReference type="EMBL" id="FMSV02000512">
    <property type="protein sequence ID" value="SEH07016.1"/>
    <property type="molecule type" value="Genomic_DNA"/>
</dbReference>
<dbReference type="GO" id="GO:0005886">
    <property type="term" value="C:plasma membrane"/>
    <property type="evidence" value="ECO:0007669"/>
    <property type="project" value="UniProtKB-SubCell"/>
</dbReference>
<evidence type="ECO:0000256" key="1">
    <source>
        <dbReference type="ARBA" id="ARBA00004236"/>
    </source>
</evidence>
<reference evidence="13 14" key="1">
    <citation type="submission" date="2016-10" db="EMBL/GenBank/DDBJ databases">
        <authorList>
            <person name="de Groot N.N."/>
        </authorList>
    </citation>
    <scope>NUCLEOTIDE SEQUENCE [LARGE SCALE GENOMIC DNA]</scope>
    <source>
        <strain evidence="13">MBHS1</strain>
    </source>
</reference>
<keyword evidence="9 10" id="KW-0472">Membrane</keyword>
<dbReference type="SUPFAM" id="SSF52096">
    <property type="entry name" value="ClpP/crotonase"/>
    <property type="match status" value="1"/>
</dbReference>
<proteinExistence type="inferred from homology"/>
<dbReference type="OrthoDB" id="5614232at2"/>
<protein>
    <submittedName>
        <fullName evidence="13">Putative protease SohB</fullName>
        <ecNumber evidence="13">3.4.21.-</ecNumber>
    </submittedName>
</protein>
<keyword evidence="5 10" id="KW-0812">Transmembrane</keyword>
<dbReference type="Gene3D" id="6.20.330.10">
    <property type="match status" value="1"/>
</dbReference>
<dbReference type="Proteomes" id="UP000236724">
    <property type="component" value="Unassembled WGS sequence"/>
</dbReference>